<dbReference type="RefSeq" id="WP_412093684.1">
    <property type="nucleotide sequence ID" value="NZ_CCXW01000005.1"/>
</dbReference>
<evidence type="ECO:0000256" key="3">
    <source>
        <dbReference type="ARBA" id="ARBA00022450"/>
    </source>
</evidence>
<dbReference type="InterPro" id="IPR001031">
    <property type="entry name" value="Thioesterase"/>
</dbReference>
<evidence type="ECO:0000256" key="4">
    <source>
        <dbReference type="ARBA" id="ARBA00022553"/>
    </source>
</evidence>
<dbReference type="GO" id="GO:0043041">
    <property type="term" value="P:amino acid activation for nonribosomal peptide biosynthetic process"/>
    <property type="evidence" value="ECO:0007669"/>
    <property type="project" value="TreeGrafter"/>
</dbReference>
<reference evidence="6 7" key="1">
    <citation type="journal article" date="2014" name="Genome Announc.">
        <title>Genome Sequence of Bacillus simplex Strain P558, Isolated from a Human Fecal Sample.</title>
        <authorList>
            <person name="Croce O."/>
            <person name="Hugon P."/>
            <person name="Lagier J.C."/>
            <person name="Bibi F."/>
            <person name="Robert C."/>
            <person name="Azhar E.I."/>
            <person name="Raoult D."/>
            <person name="Fournier P.E."/>
        </authorList>
    </citation>
    <scope>NUCLEOTIDE SEQUENCE [LARGE SCALE GENOMIC DNA]</scope>
    <source>
        <strain evidence="6 7">P558</strain>
    </source>
</reference>
<dbReference type="SUPFAM" id="SSF53474">
    <property type="entry name" value="alpha/beta-Hydrolases"/>
    <property type="match status" value="1"/>
</dbReference>
<dbReference type="CDD" id="cd17643">
    <property type="entry name" value="A_NRPS_Cytc1-like"/>
    <property type="match status" value="1"/>
</dbReference>
<evidence type="ECO:0000256" key="2">
    <source>
        <dbReference type="ARBA" id="ARBA00006432"/>
    </source>
</evidence>
<dbReference type="CDD" id="cd19533">
    <property type="entry name" value="starter-C_NRPS"/>
    <property type="match status" value="1"/>
</dbReference>
<dbReference type="GO" id="GO:0003824">
    <property type="term" value="F:catalytic activity"/>
    <property type="evidence" value="ECO:0007669"/>
    <property type="project" value="InterPro"/>
</dbReference>
<dbReference type="Pfam" id="PF00975">
    <property type="entry name" value="Thioesterase"/>
    <property type="match status" value="1"/>
</dbReference>
<keyword evidence="4" id="KW-0597">Phosphoprotein</keyword>
<evidence type="ECO:0000313" key="7">
    <source>
        <dbReference type="Proteomes" id="UP000182110"/>
    </source>
</evidence>
<dbReference type="Gene3D" id="1.10.1200.10">
    <property type="entry name" value="ACP-like"/>
    <property type="match status" value="1"/>
</dbReference>
<dbReference type="SUPFAM" id="SSF56801">
    <property type="entry name" value="Acetyl-CoA synthetase-like"/>
    <property type="match status" value="2"/>
</dbReference>
<dbReference type="FunFam" id="3.30.559.10:FF:000012">
    <property type="entry name" value="Non-ribosomal peptide synthetase"/>
    <property type="match status" value="1"/>
</dbReference>
<dbReference type="InterPro" id="IPR029058">
    <property type="entry name" value="AB_hydrolase_fold"/>
</dbReference>
<dbReference type="InterPro" id="IPR025110">
    <property type="entry name" value="AMP-bd_C"/>
</dbReference>
<dbReference type="Pfam" id="PF00668">
    <property type="entry name" value="Condensation"/>
    <property type="match status" value="2"/>
</dbReference>
<accession>A0AAN2PC51</accession>
<dbReference type="FunFam" id="1.10.1200.10:FF:000005">
    <property type="entry name" value="Nonribosomal peptide synthetase 1"/>
    <property type="match status" value="2"/>
</dbReference>
<dbReference type="Pfam" id="PF00501">
    <property type="entry name" value="AMP-binding"/>
    <property type="match status" value="2"/>
</dbReference>
<dbReference type="InterPro" id="IPR045851">
    <property type="entry name" value="AMP-bd_C_sf"/>
</dbReference>
<dbReference type="InterPro" id="IPR020806">
    <property type="entry name" value="PKS_PP-bd"/>
</dbReference>
<dbReference type="InterPro" id="IPR023213">
    <property type="entry name" value="CAT-like_dom_sf"/>
</dbReference>
<feature type="domain" description="Carrier" evidence="5">
    <location>
        <begin position="970"/>
        <end position="1045"/>
    </location>
</feature>
<comment type="similarity">
    <text evidence="2">Belongs to the ATP-dependent AMP-binding enzyme family.</text>
</comment>
<organism evidence="6 7">
    <name type="scientific">Peribacillus simplex</name>
    <dbReference type="NCBI Taxonomy" id="1478"/>
    <lineage>
        <taxon>Bacteria</taxon>
        <taxon>Bacillati</taxon>
        <taxon>Bacillota</taxon>
        <taxon>Bacilli</taxon>
        <taxon>Bacillales</taxon>
        <taxon>Bacillaceae</taxon>
        <taxon>Peribacillus</taxon>
    </lineage>
</organism>
<dbReference type="Proteomes" id="UP000182110">
    <property type="component" value="Unassembled WGS sequence"/>
</dbReference>
<dbReference type="GO" id="GO:0008610">
    <property type="term" value="P:lipid biosynthetic process"/>
    <property type="evidence" value="ECO:0007669"/>
    <property type="project" value="UniProtKB-ARBA"/>
</dbReference>
<dbReference type="InterPro" id="IPR036736">
    <property type="entry name" value="ACP-like_sf"/>
</dbReference>
<dbReference type="SUPFAM" id="SSF47336">
    <property type="entry name" value="ACP-like"/>
    <property type="match status" value="2"/>
</dbReference>
<dbReference type="FunFam" id="3.40.50.12780:FF:000012">
    <property type="entry name" value="Non-ribosomal peptide synthetase"/>
    <property type="match status" value="2"/>
</dbReference>
<dbReference type="InterPro" id="IPR020802">
    <property type="entry name" value="TesA-like"/>
</dbReference>
<dbReference type="InterPro" id="IPR010071">
    <property type="entry name" value="AA_adenyl_dom"/>
</dbReference>
<name>A0AAN2PC51_9BACI</name>
<dbReference type="NCBIfam" id="TIGR01733">
    <property type="entry name" value="AA-adenyl-dom"/>
    <property type="match status" value="2"/>
</dbReference>
<dbReference type="PANTHER" id="PTHR45527">
    <property type="entry name" value="NONRIBOSOMAL PEPTIDE SYNTHETASE"/>
    <property type="match status" value="1"/>
</dbReference>
<dbReference type="FunFam" id="2.30.38.10:FF:000001">
    <property type="entry name" value="Non-ribosomal peptide synthetase PvdI"/>
    <property type="match status" value="2"/>
</dbReference>
<gene>
    <name evidence="6" type="ORF">BN1180_05901</name>
</gene>
<dbReference type="PROSITE" id="PS50075">
    <property type="entry name" value="CARRIER"/>
    <property type="match status" value="2"/>
</dbReference>
<dbReference type="InterPro" id="IPR001242">
    <property type="entry name" value="Condensation_dom"/>
</dbReference>
<dbReference type="GO" id="GO:0031177">
    <property type="term" value="F:phosphopantetheine binding"/>
    <property type="evidence" value="ECO:0007669"/>
    <property type="project" value="InterPro"/>
</dbReference>
<comment type="caution">
    <text evidence="6">The sequence shown here is derived from an EMBL/GenBank/DDBJ whole genome shotgun (WGS) entry which is preliminary data.</text>
</comment>
<sequence>MINIQDQDVRWQLSGAQSGIWFAQQLEPDNPIYNTGEYIEIDSRIDIEQFEQALKQAVMEAEFLHVRFGEDHNGPFQVSGESSEFPFEFIDISGEENPRDKAMQWMKKDLAQPIDLKNDPLFNQALIKVDSDRFFWYQRIHHIVMDAFGFSLISQRVAKLYTALQKGQNLEEGAFAPLHLLLEEDEAYRKSEKFELDRQYWQDRFADQPEVMSLADRAPRTSKGFISQTGYLSSAATQSLKANAHTYSGSWHEVVIAVTAVYVNRLTGSEDVILSLPMMGRLGSSSLNIPSMVMNLLPLRLSVKPEMSFKELVKQVSKEVRTIRRHQNYRHEELRRDLKLLGDNQRLFGPQINIMPFDYGLDFSGSKAITHKLATGPVDDLSINIYDKSDGNGLRVDLDANPEVYAIEDLSAHHKRFLNFLEKVAAAETQSIGEIELLLPEEREQVLQRWNRTEEELPSLLLPKLFENQVSKTPDLTAVMDEHTVLSYMDLNKRANRLSHLLLEKGIGPEKFVAIALNRSVDMVISMLAVLKTGAAYLPVDPDYPTDRIDFMLNDARPSSIITSKELSSKLSGVHVAERIVLDEEETILGIGSYPDINVDDEKRMGSVSPLNPAYMIYTSGSTGKPKGVLIQSASLINFLSSMQSQFSLKHQDRLLAVTTIAFDISGLEIFLPLLNGASCVIAAKETVQDPKTLSDMIVHHDISIMQATPTLWHSLVTNYPDVIKNLRVLVGGEALPISLINALHELGCEVTNLYGPTETTIWSSSITLDPHQSGMPSIGKPIWNTQLYVLDAALKPVPKGTVGELYIAGTGLARGYLGRPDLTAERFVANPYGLKGSRMYRTGDLVRWREDGSLDYISRADHQIKIRGYRIELGEIEAKLTQHPGVNQAAVIVREDQPGDKRIVSYIVPSLEATPESVELREFVGSGLPEYMVPSAIITMDELPLTPNGKLNRKELPVPDLTALVSDRAPGTPQEEILCDLFAEVLGLSRVGIDDSFFNLGGHSLLASTLMARIRDTFGVEIGIGKLFETPTVSGLVKQLSNGKSARLPVKKADRPETVPLSFAQRRLWFLHRLEGPSPTYNIPLVVELSGEVDTRSLEAAINDVVERHETLRTLFPVTSGTAHQYVLDSSEAQVELLVSYIKESELEAEIATAARYSFNLAKEPAICAQLFTMASDKHVLVLLLHHIAGDGWSLTPLTRDLTAAYVARSKGEEPNLPPLPVQYADYALWQESLLGSEGDESSLAIEQMEYWKETLANLPDQLELPTDYPRPLEASYRGETVDFSINPEMHRRLLNLARDNGVSLFMVLQSGLSALLTRLGAGNDIPIGSPIAGRSDDALSDLVGMFINTLVLRTDTSGDPTFRELLDRVRRVNLNAYEHQDLPFERLVEVMNPVRSRSRHPLFQIMLALQNTPDPKLELPGIQSNLKLYGVGASKFDMTIELREEHAENGSPDGINGFLEYSTDLFKRETAEMLINRLIRLLNGAISQPDRPIGLLEIMSTEERKEILVDWNGSSEEIPHKCLPALLEERVSQCSHNIALVYEDTSLTYEELNKKANQLAHLLIAKGVGPEQFVALAMPRSLEMVVGLLAVLKAGAAYLPLDPEYPNDRLTFMLSDAQPACVLTSSGVASKLPEMHDIRQIILDEASTIKELGHHSILNPTDRDRIHPLSPLNSAYIIYTSGSTGLPKGVVVPHQNVIRLFGSTEHWYHFNSEDVWTMFHSYAFDFSVWEIWGALLHGGKLVVVPHSISRSPEEFLQLLVKEGVTVLNQTPSAFYQLMQADRKMPELGQDIKLRFVIYGGEALELSRLENWYSRHPENAPYLINMYGITETTVHVSYLELNRDITSIKANSLIGCAIPDLGVYVLDASLQPVPPGVVGELYVSGPGLARGYLGRPGLTADRFVANPFSSTGSRMYRTGDLARWLVDGSLDYIGRADHQIKIRGFRIELGEIEALVAQHSHVEQVAVVVREDNPGDKRMVAYVVSASNVTFDPANVRQFVANSLPDYMVPSAFVEMGELPLTPNGKLDRKALPAPEFGTDQSGRGPRTPQEEILCDLFMEVLDLPHVGIDDGFFDLGGHSLLAVHLMSKIREALGVELSIGNLFEAPTVAGLAERLEMGTSKSALDVLLPLRKNGSELPLFCVHPAGGLSWCYAGLMTALGPDYPIYGLQARGISEREQLPKTLTEMAADYIDQLRTIQPEGPYHLLGWSLGGNVVHAMATQLQNEGEAVRLVAILDAYPSHFLPIKEAPDDEEALIALLALGGYDPDSLGDQPLDNASAIEILRRDGSALASLEEETILNLKETYVNSVRIMGEYKPKTFKGNVLFFRSTIIPDWFDPIYPDKWNPYIHGMIEQHNIECRHKDMCQPEPLAEIGQVIANKLSTMKKLAKNNEGGHI</sequence>
<dbReference type="InterPro" id="IPR000873">
    <property type="entry name" value="AMP-dep_synth/lig_dom"/>
</dbReference>
<dbReference type="Gene3D" id="3.40.50.1820">
    <property type="entry name" value="alpha/beta hydrolase"/>
    <property type="match status" value="1"/>
</dbReference>
<proteinExistence type="inferred from homology"/>
<dbReference type="PANTHER" id="PTHR45527:SF14">
    <property type="entry name" value="PLIPASTATIN SYNTHASE SUBUNIT B"/>
    <property type="match status" value="1"/>
</dbReference>
<dbReference type="FunFam" id="3.40.50.980:FF:000002">
    <property type="entry name" value="Enterobactin synthetase component F"/>
    <property type="match status" value="1"/>
</dbReference>
<dbReference type="Gene3D" id="3.30.300.30">
    <property type="match status" value="2"/>
</dbReference>
<evidence type="ECO:0000313" key="6">
    <source>
        <dbReference type="EMBL" id="CEG25056.1"/>
    </source>
</evidence>
<dbReference type="SMART" id="SM00824">
    <property type="entry name" value="PKS_TE"/>
    <property type="match status" value="1"/>
</dbReference>
<dbReference type="Gene3D" id="3.30.559.30">
    <property type="entry name" value="Nonribosomal peptide synthetase, condensation domain"/>
    <property type="match status" value="2"/>
</dbReference>
<dbReference type="NCBIfam" id="NF003417">
    <property type="entry name" value="PRK04813.1"/>
    <property type="match status" value="2"/>
</dbReference>
<dbReference type="SUPFAM" id="SSF52777">
    <property type="entry name" value="CoA-dependent acyltransferases"/>
    <property type="match status" value="4"/>
</dbReference>
<dbReference type="Pfam" id="PF13193">
    <property type="entry name" value="AMP-binding_C"/>
    <property type="match status" value="2"/>
</dbReference>
<dbReference type="FunFam" id="3.40.50.980:FF:000001">
    <property type="entry name" value="Non-ribosomal peptide synthetase"/>
    <property type="match status" value="2"/>
</dbReference>
<keyword evidence="3" id="KW-0596">Phosphopantetheine</keyword>
<protein>
    <submittedName>
        <fullName evidence="6">Siderophore 2,3-dihydroxybenzoate-glycine-threonine trimeric ester bacillibactin synthetase</fullName>
    </submittedName>
</protein>
<dbReference type="Gene3D" id="3.40.50.980">
    <property type="match status" value="4"/>
</dbReference>
<dbReference type="Pfam" id="PF00550">
    <property type="entry name" value="PP-binding"/>
    <property type="match status" value="2"/>
</dbReference>
<comment type="cofactor">
    <cofactor evidence="1">
        <name>pantetheine 4'-phosphate</name>
        <dbReference type="ChEBI" id="CHEBI:47942"/>
    </cofactor>
</comment>
<dbReference type="InterPro" id="IPR020845">
    <property type="entry name" value="AMP-binding_CS"/>
</dbReference>
<dbReference type="GO" id="GO:0005829">
    <property type="term" value="C:cytosol"/>
    <property type="evidence" value="ECO:0007669"/>
    <property type="project" value="TreeGrafter"/>
</dbReference>
<evidence type="ECO:0000259" key="5">
    <source>
        <dbReference type="PROSITE" id="PS50075"/>
    </source>
</evidence>
<feature type="domain" description="Carrier" evidence="5">
    <location>
        <begin position="2046"/>
        <end position="2121"/>
    </location>
</feature>
<dbReference type="EMBL" id="CCXW01000005">
    <property type="protein sequence ID" value="CEG25056.1"/>
    <property type="molecule type" value="Genomic_DNA"/>
</dbReference>
<dbReference type="InterPro" id="IPR009081">
    <property type="entry name" value="PP-bd_ACP"/>
</dbReference>
<keyword evidence="7" id="KW-1185">Reference proteome</keyword>
<dbReference type="FunFam" id="3.30.300.30:FF:000010">
    <property type="entry name" value="Enterobactin synthetase component F"/>
    <property type="match status" value="2"/>
</dbReference>
<dbReference type="Gene3D" id="3.30.559.10">
    <property type="entry name" value="Chloramphenicol acetyltransferase-like domain"/>
    <property type="match status" value="2"/>
</dbReference>
<dbReference type="SMART" id="SM00823">
    <property type="entry name" value="PKS_PP"/>
    <property type="match status" value="2"/>
</dbReference>
<dbReference type="GO" id="GO:0044550">
    <property type="term" value="P:secondary metabolite biosynthetic process"/>
    <property type="evidence" value="ECO:0007669"/>
    <property type="project" value="UniProtKB-ARBA"/>
</dbReference>
<dbReference type="CDD" id="cd12116">
    <property type="entry name" value="A_NRPS_Ta1_like"/>
    <property type="match status" value="1"/>
</dbReference>
<evidence type="ECO:0000256" key="1">
    <source>
        <dbReference type="ARBA" id="ARBA00001957"/>
    </source>
</evidence>
<dbReference type="Gene3D" id="2.30.38.10">
    <property type="entry name" value="Luciferase, Domain 3"/>
    <property type="match status" value="2"/>
</dbReference>
<dbReference type="PROSITE" id="PS00455">
    <property type="entry name" value="AMP_BINDING"/>
    <property type="match status" value="2"/>
</dbReference>
<dbReference type="CDD" id="cd19538">
    <property type="entry name" value="LCL_NRPS"/>
    <property type="match status" value="1"/>
</dbReference>